<proteinExistence type="predicted"/>
<gene>
    <name evidence="1" type="ORF">chiPu_0021961</name>
</gene>
<keyword evidence="2" id="KW-1185">Reference proteome</keyword>
<name>A0A401RG71_CHIPU</name>
<evidence type="ECO:0000313" key="2">
    <source>
        <dbReference type="Proteomes" id="UP000287033"/>
    </source>
</evidence>
<sequence>MLCYVRAEQAHVVLRSVPKKGHVTHCILRRRSAGRSRTTSFHGENGVTWYSVPRAKQSHMRSNIRERKEVENGVRLTTNQKIIPPQ</sequence>
<accession>A0A401RG71</accession>
<dbReference type="AlphaFoldDB" id="A0A401RG71"/>
<organism evidence="1 2">
    <name type="scientific">Chiloscyllium punctatum</name>
    <name type="common">Brownbanded bambooshark</name>
    <name type="synonym">Hemiscyllium punctatum</name>
    <dbReference type="NCBI Taxonomy" id="137246"/>
    <lineage>
        <taxon>Eukaryota</taxon>
        <taxon>Metazoa</taxon>
        <taxon>Chordata</taxon>
        <taxon>Craniata</taxon>
        <taxon>Vertebrata</taxon>
        <taxon>Chondrichthyes</taxon>
        <taxon>Elasmobranchii</taxon>
        <taxon>Galeomorphii</taxon>
        <taxon>Galeoidea</taxon>
        <taxon>Orectolobiformes</taxon>
        <taxon>Hemiscylliidae</taxon>
        <taxon>Chiloscyllium</taxon>
    </lineage>
</organism>
<evidence type="ECO:0000313" key="1">
    <source>
        <dbReference type="EMBL" id="GCC17143.1"/>
    </source>
</evidence>
<dbReference type="EMBL" id="BEZZ01005378">
    <property type="protein sequence ID" value="GCC17143.1"/>
    <property type="molecule type" value="Genomic_DNA"/>
</dbReference>
<reference evidence="1 2" key="1">
    <citation type="journal article" date="2018" name="Nat. Ecol. Evol.">
        <title>Shark genomes provide insights into elasmobranch evolution and the origin of vertebrates.</title>
        <authorList>
            <person name="Hara Y"/>
            <person name="Yamaguchi K"/>
            <person name="Onimaru K"/>
            <person name="Kadota M"/>
            <person name="Koyanagi M"/>
            <person name="Keeley SD"/>
            <person name="Tatsumi K"/>
            <person name="Tanaka K"/>
            <person name="Motone F"/>
            <person name="Kageyama Y"/>
            <person name="Nozu R"/>
            <person name="Adachi N"/>
            <person name="Nishimura O"/>
            <person name="Nakagawa R"/>
            <person name="Tanegashima C"/>
            <person name="Kiyatake I"/>
            <person name="Matsumoto R"/>
            <person name="Murakumo K"/>
            <person name="Nishida K"/>
            <person name="Terakita A"/>
            <person name="Kuratani S"/>
            <person name="Sato K"/>
            <person name="Hyodo S Kuraku.S."/>
        </authorList>
    </citation>
    <scope>NUCLEOTIDE SEQUENCE [LARGE SCALE GENOMIC DNA]</scope>
</reference>
<dbReference type="Proteomes" id="UP000287033">
    <property type="component" value="Unassembled WGS sequence"/>
</dbReference>
<protein>
    <submittedName>
        <fullName evidence="1">Uncharacterized protein</fullName>
    </submittedName>
</protein>
<comment type="caution">
    <text evidence="1">The sequence shown here is derived from an EMBL/GenBank/DDBJ whole genome shotgun (WGS) entry which is preliminary data.</text>
</comment>